<dbReference type="SUPFAM" id="SSF51182">
    <property type="entry name" value="RmlC-like cupins"/>
    <property type="match status" value="1"/>
</dbReference>
<dbReference type="RefSeq" id="WP_030408907.1">
    <property type="nucleotide sequence ID" value="NZ_BBQG01000065.1"/>
</dbReference>
<sequence>MSYPKKRYFGDKGEVSAVYRPADTAPDVRSGGGGAMHYLSRGTDTDGHYGLYRVDLAAGSGTSTHFHKTMSEAFYLLSGKLRLFDGERWFEAKAGDYAYVPPGGLHAFRNETGELTSFLMLFAPGAPREEYFERLGEVAQMSEEERLDFFLAHDNHFTDTSAGPSGPIAGYRD</sequence>
<dbReference type="AlphaFoldDB" id="A0A8H1QMQ8"/>
<dbReference type="PANTHER" id="PTHR36440">
    <property type="entry name" value="PUTATIVE (AFU_ORTHOLOGUE AFUA_8G07350)-RELATED"/>
    <property type="match status" value="1"/>
</dbReference>
<dbReference type="InterPro" id="IPR011051">
    <property type="entry name" value="RmlC_Cupin_sf"/>
</dbReference>
<evidence type="ECO:0000259" key="1">
    <source>
        <dbReference type="Pfam" id="PF07883"/>
    </source>
</evidence>
<dbReference type="InterPro" id="IPR014710">
    <property type="entry name" value="RmlC-like_jellyroll"/>
</dbReference>
<reference evidence="2 3" key="1">
    <citation type="submission" date="2018-10" db="EMBL/GenBank/DDBJ databases">
        <title>Isolation of pseudouridimycin from Streptomyces albus DSM 40763.</title>
        <authorList>
            <person name="Rosenqvist P."/>
            <person name="Metsae-Ketelae M."/>
            <person name="Virta P."/>
        </authorList>
    </citation>
    <scope>NUCLEOTIDE SEQUENCE [LARGE SCALE GENOMIC DNA]</scope>
    <source>
        <strain evidence="2 3">DSM 40763</strain>
    </source>
</reference>
<dbReference type="InterPro" id="IPR013096">
    <property type="entry name" value="Cupin_2"/>
</dbReference>
<name>A0A8H1QMQ8_9ACTN</name>
<evidence type="ECO:0000313" key="2">
    <source>
        <dbReference type="EMBL" id="TGG74648.1"/>
    </source>
</evidence>
<dbReference type="PANTHER" id="PTHR36440:SF1">
    <property type="entry name" value="PUTATIVE (AFU_ORTHOLOGUE AFUA_8G07350)-RELATED"/>
    <property type="match status" value="1"/>
</dbReference>
<dbReference type="Pfam" id="PF07883">
    <property type="entry name" value="Cupin_2"/>
    <property type="match status" value="1"/>
</dbReference>
<protein>
    <submittedName>
        <fullName evidence="2">Cupin domain-containing protein</fullName>
    </submittedName>
</protein>
<dbReference type="GeneID" id="75185395"/>
<evidence type="ECO:0000313" key="3">
    <source>
        <dbReference type="Proteomes" id="UP000298111"/>
    </source>
</evidence>
<accession>A0A8H1QMQ8</accession>
<comment type="caution">
    <text evidence="2">The sequence shown here is derived from an EMBL/GenBank/DDBJ whole genome shotgun (WGS) entry which is preliminary data.</text>
</comment>
<dbReference type="InterPro" id="IPR053146">
    <property type="entry name" value="QDO-like"/>
</dbReference>
<dbReference type="Proteomes" id="UP000298111">
    <property type="component" value="Unassembled WGS sequence"/>
</dbReference>
<gene>
    <name evidence="2" type="ORF">D8771_34140</name>
</gene>
<dbReference type="EMBL" id="RCIY01000120">
    <property type="protein sequence ID" value="TGG74648.1"/>
    <property type="molecule type" value="Genomic_DNA"/>
</dbReference>
<dbReference type="Gene3D" id="2.60.120.10">
    <property type="entry name" value="Jelly Rolls"/>
    <property type="match status" value="1"/>
</dbReference>
<feature type="domain" description="Cupin type-2" evidence="1">
    <location>
        <begin position="53"/>
        <end position="121"/>
    </location>
</feature>
<organism evidence="2 3">
    <name type="scientific">Streptomyces albus</name>
    <dbReference type="NCBI Taxonomy" id="1888"/>
    <lineage>
        <taxon>Bacteria</taxon>
        <taxon>Bacillati</taxon>
        <taxon>Actinomycetota</taxon>
        <taxon>Actinomycetes</taxon>
        <taxon>Kitasatosporales</taxon>
        <taxon>Streptomycetaceae</taxon>
        <taxon>Streptomyces</taxon>
    </lineage>
</organism>
<proteinExistence type="predicted"/>